<keyword evidence="2" id="KW-0732">Signal</keyword>
<dbReference type="InterPro" id="IPR036041">
    <property type="entry name" value="Ribosome-inact_prot_sf"/>
</dbReference>
<evidence type="ECO:0000313" key="3">
    <source>
        <dbReference type="EMBL" id="CAL5034043.1"/>
    </source>
</evidence>
<keyword evidence="1" id="KW-0652">Protein synthesis inhibitor</keyword>
<name>A0ABC9D923_9POAL</name>
<evidence type="ECO:0000256" key="1">
    <source>
        <dbReference type="RuleBase" id="RU004915"/>
    </source>
</evidence>
<dbReference type="EC" id="3.2.2.22" evidence="1"/>
<organism evidence="3 4">
    <name type="scientific">Urochloa decumbens</name>
    <dbReference type="NCBI Taxonomy" id="240449"/>
    <lineage>
        <taxon>Eukaryota</taxon>
        <taxon>Viridiplantae</taxon>
        <taxon>Streptophyta</taxon>
        <taxon>Embryophyta</taxon>
        <taxon>Tracheophyta</taxon>
        <taxon>Spermatophyta</taxon>
        <taxon>Magnoliopsida</taxon>
        <taxon>Liliopsida</taxon>
        <taxon>Poales</taxon>
        <taxon>Poaceae</taxon>
        <taxon>PACMAD clade</taxon>
        <taxon>Panicoideae</taxon>
        <taxon>Panicodae</taxon>
        <taxon>Paniceae</taxon>
        <taxon>Melinidinae</taxon>
        <taxon>Urochloa</taxon>
    </lineage>
</organism>
<comment type="catalytic activity">
    <reaction evidence="1">
        <text>Endohydrolysis of the N-glycosidic bond at one specific adenosine on the 28S rRNA.</text>
        <dbReference type="EC" id="3.2.2.22"/>
    </reaction>
</comment>
<dbReference type="InterPro" id="IPR016138">
    <property type="entry name" value="Ribosome_inactivat_prot_sub1"/>
</dbReference>
<dbReference type="PANTHER" id="PTHR33453:SF3">
    <property type="entry name" value="RRNA N-GLYCOSYLASE"/>
    <property type="match status" value="1"/>
</dbReference>
<dbReference type="AlphaFoldDB" id="A0ABC9D923"/>
<sequence length="222" mass="24224">MDGRSAVALLLAMLVAAAASSLVMLLEHRRPPLPISSNPGKPPFMVVSLRGNLGDMARLALMRHDLSLAGFANRTGYWHAFPGHEHLFPGSTLLPFGNSYRDLIGGLANLPNLPVGRALATMTVTECERRRLQAIRDALAKGWTESGSEACVAAEHLPYIEHWDTICYEILRAEKNGVWDGPFTDLLREHTNIKSEEEALAVVGAIANRTLTGLLMAHARRA</sequence>
<evidence type="ECO:0000313" key="4">
    <source>
        <dbReference type="Proteomes" id="UP001497457"/>
    </source>
</evidence>
<dbReference type="GO" id="GO:0006952">
    <property type="term" value="P:defense response"/>
    <property type="evidence" value="ECO:0007669"/>
    <property type="project" value="UniProtKB-KW"/>
</dbReference>
<dbReference type="SUPFAM" id="SSF56371">
    <property type="entry name" value="Ribosome inactivating proteins (RIP)"/>
    <property type="match status" value="1"/>
</dbReference>
<dbReference type="GO" id="GO:0090729">
    <property type="term" value="F:toxin activity"/>
    <property type="evidence" value="ECO:0007669"/>
    <property type="project" value="UniProtKB-KW"/>
</dbReference>
<keyword evidence="1" id="KW-0611">Plant defense</keyword>
<feature type="signal peptide" evidence="2">
    <location>
        <begin position="1"/>
        <end position="20"/>
    </location>
</feature>
<keyword evidence="1" id="KW-0800">Toxin</keyword>
<dbReference type="GO" id="GO:0017148">
    <property type="term" value="P:negative regulation of translation"/>
    <property type="evidence" value="ECO:0007669"/>
    <property type="project" value="UniProtKB-KW"/>
</dbReference>
<dbReference type="EMBL" id="OZ075141">
    <property type="protein sequence ID" value="CAL5034043.1"/>
    <property type="molecule type" value="Genomic_DNA"/>
</dbReference>
<dbReference type="Gene3D" id="3.40.420.10">
    <property type="entry name" value="Ricin (A subunit), domain 1"/>
    <property type="match status" value="1"/>
</dbReference>
<proteinExistence type="inferred from homology"/>
<dbReference type="Pfam" id="PF00161">
    <property type="entry name" value="RIP"/>
    <property type="match status" value="1"/>
</dbReference>
<dbReference type="InterPro" id="IPR001574">
    <property type="entry name" value="Ribosome_inactivat_prot"/>
</dbReference>
<dbReference type="PANTHER" id="PTHR33453">
    <property type="match status" value="1"/>
</dbReference>
<accession>A0ABC9D923</accession>
<keyword evidence="4" id="KW-1185">Reference proteome</keyword>
<comment type="similarity">
    <text evidence="1">Belongs to the ribosome-inactivating protein family.</text>
</comment>
<reference evidence="3" key="1">
    <citation type="submission" date="2024-10" db="EMBL/GenBank/DDBJ databases">
        <authorList>
            <person name="Ryan C."/>
        </authorList>
    </citation>
    <scope>NUCLEOTIDE SEQUENCE [LARGE SCALE GENOMIC DNA]</scope>
</reference>
<protein>
    <recommendedName>
        <fullName evidence="1">rRNA N-glycosylase</fullName>
        <ecNumber evidence="1">3.2.2.22</ecNumber>
    </recommendedName>
</protein>
<dbReference type="Proteomes" id="UP001497457">
    <property type="component" value="Chromosome 31b"/>
</dbReference>
<gene>
    <name evidence="3" type="ORF">URODEC1_LOCUS82918</name>
</gene>
<dbReference type="GO" id="GO:0030598">
    <property type="term" value="F:rRNA N-glycosylase activity"/>
    <property type="evidence" value="ECO:0007669"/>
    <property type="project" value="UniProtKB-EC"/>
</dbReference>
<feature type="chain" id="PRO_5044849904" description="rRNA N-glycosylase" evidence="2">
    <location>
        <begin position="21"/>
        <end position="222"/>
    </location>
</feature>
<keyword evidence="1" id="KW-0378">Hydrolase</keyword>
<evidence type="ECO:0000256" key="2">
    <source>
        <dbReference type="SAM" id="SignalP"/>
    </source>
</evidence>